<feature type="compositionally biased region" description="Low complexity" evidence="1">
    <location>
        <begin position="157"/>
        <end position="177"/>
    </location>
</feature>
<feature type="compositionally biased region" description="Gly residues" evidence="1">
    <location>
        <begin position="266"/>
        <end position="275"/>
    </location>
</feature>
<proteinExistence type="predicted"/>
<feature type="region of interest" description="Disordered" evidence="1">
    <location>
        <begin position="1"/>
        <end position="363"/>
    </location>
</feature>
<feature type="compositionally biased region" description="Basic and acidic residues" evidence="1">
    <location>
        <begin position="35"/>
        <end position="44"/>
    </location>
</feature>
<feature type="region of interest" description="Disordered" evidence="1">
    <location>
        <begin position="624"/>
        <end position="651"/>
    </location>
</feature>
<evidence type="ECO:0000313" key="3">
    <source>
        <dbReference type="Proteomes" id="UP000006906"/>
    </source>
</evidence>
<dbReference type="Gramene" id="PNW73350">
    <property type="protein sequence ID" value="PNW73350"/>
    <property type="gene ID" value="CHLRE_14g628900v5"/>
</dbReference>
<feature type="compositionally biased region" description="Polar residues" evidence="1">
    <location>
        <begin position="49"/>
        <end position="64"/>
    </location>
</feature>
<feature type="compositionally biased region" description="Gly residues" evidence="1">
    <location>
        <begin position="330"/>
        <end position="345"/>
    </location>
</feature>
<dbReference type="Proteomes" id="UP000006906">
    <property type="component" value="Chromosome 14"/>
</dbReference>
<evidence type="ECO:0000313" key="2">
    <source>
        <dbReference type="EMBL" id="PNW73350.1"/>
    </source>
</evidence>
<dbReference type="EMBL" id="CM008975">
    <property type="protein sequence ID" value="PNW73350.1"/>
    <property type="molecule type" value="Genomic_DNA"/>
</dbReference>
<feature type="compositionally biased region" description="Polar residues" evidence="1">
    <location>
        <begin position="1"/>
        <end position="20"/>
    </location>
</feature>
<protein>
    <submittedName>
        <fullName evidence="2">Uncharacterized protein</fullName>
    </submittedName>
</protein>
<dbReference type="RefSeq" id="XP_042917018.1">
    <property type="nucleotide sequence ID" value="XM_043070345.1"/>
</dbReference>
<feature type="compositionally biased region" description="Low complexity" evidence="1">
    <location>
        <begin position="294"/>
        <end position="311"/>
    </location>
</feature>
<dbReference type="KEGG" id="cre:CHLRE_14g628900v5"/>
<dbReference type="OrthoDB" id="550438at2759"/>
<organism evidence="2 3">
    <name type="scientific">Chlamydomonas reinhardtii</name>
    <name type="common">Chlamydomonas smithii</name>
    <dbReference type="NCBI Taxonomy" id="3055"/>
    <lineage>
        <taxon>Eukaryota</taxon>
        <taxon>Viridiplantae</taxon>
        <taxon>Chlorophyta</taxon>
        <taxon>core chlorophytes</taxon>
        <taxon>Chlorophyceae</taxon>
        <taxon>CS clade</taxon>
        <taxon>Chlamydomonadales</taxon>
        <taxon>Chlamydomonadaceae</taxon>
        <taxon>Chlamydomonas</taxon>
    </lineage>
</organism>
<dbReference type="GeneID" id="66056309"/>
<reference evidence="2 3" key="1">
    <citation type="journal article" date="2007" name="Science">
        <title>The Chlamydomonas genome reveals the evolution of key animal and plant functions.</title>
        <authorList>
            <person name="Merchant S.S."/>
            <person name="Prochnik S.E."/>
            <person name="Vallon O."/>
            <person name="Harris E.H."/>
            <person name="Karpowicz S.J."/>
            <person name="Witman G.B."/>
            <person name="Terry A."/>
            <person name="Salamov A."/>
            <person name="Fritz-Laylin L.K."/>
            <person name="Marechal-Drouard L."/>
            <person name="Marshall W.F."/>
            <person name="Qu L.H."/>
            <person name="Nelson D.R."/>
            <person name="Sanderfoot A.A."/>
            <person name="Spalding M.H."/>
            <person name="Kapitonov V.V."/>
            <person name="Ren Q."/>
            <person name="Ferris P."/>
            <person name="Lindquist E."/>
            <person name="Shapiro H."/>
            <person name="Lucas S.M."/>
            <person name="Grimwood J."/>
            <person name="Schmutz J."/>
            <person name="Cardol P."/>
            <person name="Cerutti H."/>
            <person name="Chanfreau G."/>
            <person name="Chen C.L."/>
            <person name="Cognat V."/>
            <person name="Croft M.T."/>
            <person name="Dent R."/>
            <person name="Dutcher S."/>
            <person name="Fernandez E."/>
            <person name="Fukuzawa H."/>
            <person name="Gonzalez-Ballester D."/>
            <person name="Gonzalez-Halphen D."/>
            <person name="Hallmann A."/>
            <person name="Hanikenne M."/>
            <person name="Hippler M."/>
            <person name="Inwood W."/>
            <person name="Jabbari K."/>
            <person name="Kalanon M."/>
            <person name="Kuras R."/>
            <person name="Lefebvre P.A."/>
            <person name="Lemaire S.D."/>
            <person name="Lobanov A.V."/>
            <person name="Lohr M."/>
            <person name="Manuell A."/>
            <person name="Meier I."/>
            <person name="Mets L."/>
            <person name="Mittag M."/>
            <person name="Mittelmeier T."/>
            <person name="Moroney J.V."/>
            <person name="Moseley J."/>
            <person name="Napoli C."/>
            <person name="Nedelcu A.M."/>
            <person name="Niyogi K."/>
            <person name="Novoselov S.V."/>
            <person name="Paulsen I.T."/>
            <person name="Pazour G."/>
            <person name="Purton S."/>
            <person name="Ral J.P."/>
            <person name="Riano-Pachon D.M."/>
            <person name="Riekhof W."/>
            <person name="Rymarquis L."/>
            <person name="Schroda M."/>
            <person name="Stern D."/>
            <person name="Umen J."/>
            <person name="Willows R."/>
            <person name="Wilson N."/>
            <person name="Zimmer S.L."/>
            <person name="Allmer J."/>
            <person name="Balk J."/>
            <person name="Bisova K."/>
            <person name="Chen C.J."/>
            <person name="Elias M."/>
            <person name="Gendler K."/>
            <person name="Hauser C."/>
            <person name="Lamb M.R."/>
            <person name="Ledford H."/>
            <person name="Long J.C."/>
            <person name="Minagawa J."/>
            <person name="Page M.D."/>
            <person name="Pan J."/>
            <person name="Pootakham W."/>
            <person name="Roje S."/>
            <person name="Rose A."/>
            <person name="Stahlberg E."/>
            <person name="Terauchi A.M."/>
            <person name="Yang P."/>
            <person name="Ball S."/>
            <person name="Bowler C."/>
            <person name="Dieckmann C.L."/>
            <person name="Gladyshev V.N."/>
            <person name="Green P."/>
            <person name="Jorgensen R."/>
            <person name="Mayfield S."/>
            <person name="Mueller-Roeber B."/>
            <person name="Rajamani S."/>
            <person name="Sayre R.T."/>
            <person name="Brokstein P."/>
            <person name="Dubchak I."/>
            <person name="Goodstein D."/>
            <person name="Hornick L."/>
            <person name="Huang Y.W."/>
            <person name="Jhaveri J."/>
            <person name="Luo Y."/>
            <person name="Martinez D."/>
            <person name="Ngau W.C."/>
            <person name="Otillar B."/>
            <person name="Poliakov A."/>
            <person name="Porter A."/>
            <person name="Szajkowski L."/>
            <person name="Werner G."/>
            <person name="Zhou K."/>
            <person name="Grigoriev I.V."/>
            <person name="Rokhsar D.S."/>
            <person name="Grossman A.R."/>
        </authorList>
    </citation>
    <scope>NUCLEOTIDE SEQUENCE [LARGE SCALE GENOMIC DNA]</scope>
    <source>
        <strain evidence="3">CC-503</strain>
    </source>
</reference>
<dbReference type="InParanoid" id="A0A2K3CYJ6"/>
<feature type="compositionally biased region" description="Gly residues" evidence="1">
    <location>
        <begin position="142"/>
        <end position="156"/>
    </location>
</feature>
<evidence type="ECO:0000256" key="1">
    <source>
        <dbReference type="SAM" id="MobiDB-lite"/>
    </source>
</evidence>
<accession>A0A2K3CYJ6</accession>
<name>A0A2K3CYJ6_CHLRE</name>
<sequence length="762" mass="72218">MRRGQSSGLKSASHMTSSNGALGGSKSHQAALYRSSDRNGRHADISPAHSVTGSHRGSHNNSPHVQGPTAYDDPHRTSGGIIGGGGSGRASPHHHRGSSPLGTGSGRDGGTHSSSGVPSGQRRGKSRAGRQAQRASRHQRGSGTGPGGGAGGGAGGDTTPSGTDAETDADAGYAAAGSPHGDRNGGGPGIAAGPSGRSALASATTSGRGARVSLGGGIVGLDYGGGGSSGGGGGSGGSYRTDGSRASSQDGVGGSGGGEPRSRVSRGGGSRGGSRGASAAGSRRELIPPPPRDAASGHGMAGSSGLPSGSSPRPPPLVVERRSDPRGVIGAIGSGAGGLHAGGSRLGRESGAGISPTATGPSPRVVMAPEALSGPIPELLIHSHGAAGAAVAGGGGSGVHSGANVAYVSDYYPSDTEQVMAEGSYTPAGVYGAAAAAAAAAVAAPGGAGSMRSAIREAASGGSFVGGTSSPRAGGGAAGAAGGVVPQLGGSVSVGGNDIVREHMNAALARMRINNSLPRGAASKPPPLHVQAAMAAAFEKEGPSGLSRDASVTTPNGGNGFAGASAVVSPSGGGAAAAAAVSGAPGRGGSPFGPSSAAMALQMGVVAAPSSPGLGAYASGTQLQQHLGMPPDSPGTSAPSTPISRQISNIGGGGGSGRYDLTLAGRQGSFAAAATTPRGGSRLAGGAAGLDLLPTSRTGSMTAGAVLPLMSTVMLASRKFAAGAARAREGGVASGEMGVAGRMGSITGMPMVREGSFLVSPR</sequence>
<keyword evidence="3" id="KW-1185">Reference proteome</keyword>
<dbReference type="AlphaFoldDB" id="A0A2K3CYJ6"/>
<feature type="compositionally biased region" description="Gly residues" evidence="1">
    <location>
        <begin position="214"/>
        <end position="237"/>
    </location>
</feature>
<gene>
    <name evidence="2" type="ORF">CHLRE_14g628900v5</name>
</gene>
<feature type="compositionally biased region" description="Polar residues" evidence="1">
    <location>
        <begin position="634"/>
        <end position="649"/>
    </location>
</feature>